<keyword evidence="1" id="KW-0472">Membrane</keyword>
<sequence length="1152" mass="126597">MDWCTQLVMVTVVASVQVMILGLCARLFAKRIALVDSVSIHRIWQVVIIASLAIIPIHFGGYRSEIAIPRSSIDRLASSDTLGADLPSRTNSFAGDDDVDRALTLAPVRNSVSRTPPPQPISQPANERFNQSDSRFAIRRFATSINGWCPLAIALLVGLSVSLIRMVGSYSALSRSARSGVTPSKSTLLLAQQLAEAVGLRKQPRIKVSRHVEVPLVFGMGRPTILLPDGFDHWQHDEQVTTLLHELFHIRRSDPLIQFIAELTKAIYWFHPVQRIVNRKLVESRECSTDQQAGRWLSCQNRWISPDRYAECLLTIVSRLGRAHRPPTCAIAMSRHGNLERRLRLITDPNPQPLMHRSCRSYSVLACLVVIALITTVEVKFSVAEPPVDQGAKTSDQSDSAIYTPTHNLIESAHQSVPYRGDAERKVPISIKGRAVNATGAPVQEAMVILREQNSARTQRSLDSRRAWHEQTVNAVIAKVKTDANGHFHFENAAIPLTESRYDLVRLSVVVITTNEQVGWQTVDWKPSEPVKSELEISVVPTSSVSLRLVADGKPIKNASALVTSVGLADGAGPERLFDVLRFNANRFGVRTKSDDDGIIHFEGIPTGTHVTVYVAHPDYAPESYTVACGKDVPVGPIRFRHLPISGAVVLKNHGEAVADRGFLISGRVVDSKGEPIPSVVIPRYHRETDADGRFQFRISKSYREGRQRSRRGGLQLEIQPGKNSGLIPETYIHPVDEETIEQPFTIRLQSGQIIRGRTIDESGAPIEGIVVSTIDRRFRCSAVSDRQGKFEFVCPEGDQLIVFTTRKPGFAIPGLSGFHDVSIEEARKSLHRELFVSESVSLGDIVIPPRPKWRIQIRMPNGSPAGGVSLVVYGDRPSNLSQPVKSVLAGPVVADGQGRIEIPVPTETASERHVELRLIQNNRGYTGRLSLPENSADEMEVVLEPGVIVRGTVLFDGAPVGNAVIQVSQLEQRTMQRGAAIVMFSRVTHATKVKTDRMGNYRAVVPRGSRASVSFVSSHLDVSPTVGASVSESEDGFLQASPINLISGDGEIAGQVVDAKGNPISGLNVRVKREGQTKPSWWVGHQSKSQSVTDSKGRFHLRAVPEGNYQLDISTPYERGKQTRRTMVKASTGEMDVEAKMTETLGTILSK</sequence>
<dbReference type="InterPro" id="IPR008756">
    <property type="entry name" value="Peptidase_M56"/>
</dbReference>
<comment type="caution">
    <text evidence="3">The sequence shown here is derived from an EMBL/GenBank/DDBJ whole genome shotgun (WGS) entry which is preliminary data.</text>
</comment>
<dbReference type="Gene3D" id="2.60.40.1120">
    <property type="entry name" value="Carboxypeptidase-like, regulatory domain"/>
    <property type="match status" value="1"/>
</dbReference>
<feature type="transmembrane region" description="Helical" evidence="1">
    <location>
        <begin position="40"/>
        <end position="59"/>
    </location>
</feature>
<dbReference type="PANTHER" id="PTHR34978">
    <property type="entry name" value="POSSIBLE SENSOR-TRANSDUCER PROTEIN BLAR"/>
    <property type="match status" value="1"/>
</dbReference>
<dbReference type="SUPFAM" id="SSF49464">
    <property type="entry name" value="Carboxypeptidase regulatory domain-like"/>
    <property type="match status" value="3"/>
</dbReference>
<keyword evidence="1" id="KW-0812">Transmembrane</keyword>
<dbReference type="CDD" id="cd07341">
    <property type="entry name" value="M56_BlaR1_MecR1_like"/>
    <property type="match status" value="1"/>
</dbReference>
<reference evidence="3 4" key="1">
    <citation type="submission" date="2023-06" db="EMBL/GenBank/DDBJ databases">
        <title>Roseiconus lacunae JC819 isolated from Gulf of Mannar region, Tamil Nadu.</title>
        <authorList>
            <person name="Pk S."/>
            <person name="Ch S."/>
            <person name="Ch V.R."/>
        </authorList>
    </citation>
    <scope>NUCLEOTIDE SEQUENCE [LARGE SCALE GENOMIC DNA]</scope>
    <source>
        <strain evidence="3 4">JC819</strain>
    </source>
</reference>
<dbReference type="Pfam" id="PF13620">
    <property type="entry name" value="CarboxypepD_reg"/>
    <property type="match status" value="1"/>
</dbReference>
<gene>
    <name evidence="3" type="ORF">QTN89_02090</name>
</gene>
<dbReference type="Pfam" id="PF05569">
    <property type="entry name" value="Peptidase_M56"/>
    <property type="match status" value="1"/>
</dbReference>
<dbReference type="EMBL" id="JASZZN010000001">
    <property type="protein sequence ID" value="MDM4014203.1"/>
    <property type="molecule type" value="Genomic_DNA"/>
</dbReference>
<feature type="domain" description="Peptidase M56" evidence="2">
    <location>
        <begin position="146"/>
        <end position="346"/>
    </location>
</feature>
<evidence type="ECO:0000313" key="4">
    <source>
        <dbReference type="Proteomes" id="UP001239462"/>
    </source>
</evidence>
<keyword evidence="1" id="KW-1133">Transmembrane helix</keyword>
<dbReference type="PANTHER" id="PTHR34978:SF3">
    <property type="entry name" value="SLR0241 PROTEIN"/>
    <property type="match status" value="1"/>
</dbReference>
<feature type="transmembrane region" description="Helical" evidence="1">
    <location>
        <begin position="6"/>
        <end position="28"/>
    </location>
</feature>
<protein>
    <submittedName>
        <fullName evidence="3">M56 family metallopeptidase</fullName>
    </submittedName>
</protein>
<dbReference type="RefSeq" id="WP_289161970.1">
    <property type="nucleotide sequence ID" value="NZ_JASZZN010000001.1"/>
</dbReference>
<evidence type="ECO:0000256" key="1">
    <source>
        <dbReference type="SAM" id="Phobius"/>
    </source>
</evidence>
<name>A0ABT7PCH8_9BACT</name>
<evidence type="ECO:0000259" key="2">
    <source>
        <dbReference type="Pfam" id="PF05569"/>
    </source>
</evidence>
<accession>A0ABT7PCH8</accession>
<dbReference type="Proteomes" id="UP001239462">
    <property type="component" value="Unassembled WGS sequence"/>
</dbReference>
<dbReference type="InterPro" id="IPR008969">
    <property type="entry name" value="CarboxyPept-like_regulatory"/>
</dbReference>
<dbReference type="InterPro" id="IPR052173">
    <property type="entry name" value="Beta-lactam_resp_regulator"/>
</dbReference>
<keyword evidence="4" id="KW-1185">Reference proteome</keyword>
<proteinExistence type="predicted"/>
<feature type="transmembrane region" description="Helical" evidence="1">
    <location>
        <begin position="145"/>
        <end position="168"/>
    </location>
</feature>
<evidence type="ECO:0000313" key="3">
    <source>
        <dbReference type="EMBL" id="MDM4014203.1"/>
    </source>
</evidence>
<organism evidence="3 4">
    <name type="scientific">Roseiconus lacunae</name>
    <dbReference type="NCBI Taxonomy" id="2605694"/>
    <lineage>
        <taxon>Bacteria</taxon>
        <taxon>Pseudomonadati</taxon>
        <taxon>Planctomycetota</taxon>
        <taxon>Planctomycetia</taxon>
        <taxon>Pirellulales</taxon>
        <taxon>Pirellulaceae</taxon>
        <taxon>Roseiconus</taxon>
    </lineage>
</organism>